<dbReference type="PRINTS" id="PR00420">
    <property type="entry name" value="RNGMNOXGNASE"/>
</dbReference>
<dbReference type="Gene3D" id="3.50.50.60">
    <property type="entry name" value="FAD/NAD(P)-binding domain"/>
    <property type="match status" value="1"/>
</dbReference>
<dbReference type="RefSeq" id="WP_377200358.1">
    <property type="nucleotide sequence ID" value="NZ_JBHUHF010000001.1"/>
</dbReference>
<comment type="caution">
    <text evidence="5">The sequence shown here is derived from an EMBL/GenBank/DDBJ whole genome shotgun (WGS) entry which is preliminary data.</text>
</comment>
<dbReference type="InterPro" id="IPR050641">
    <property type="entry name" value="RIFMO-like"/>
</dbReference>
<dbReference type="Pfam" id="PF01494">
    <property type="entry name" value="FAD_binding_3"/>
    <property type="match status" value="1"/>
</dbReference>
<accession>A0ABW4VIV5</accession>
<evidence type="ECO:0000259" key="4">
    <source>
        <dbReference type="Pfam" id="PF01494"/>
    </source>
</evidence>
<comment type="cofactor">
    <cofactor evidence="1">
        <name>FAD</name>
        <dbReference type="ChEBI" id="CHEBI:57692"/>
    </cofactor>
</comment>
<dbReference type="Gene3D" id="3.40.30.120">
    <property type="match status" value="1"/>
</dbReference>
<keyword evidence="3" id="KW-0274">FAD</keyword>
<dbReference type="PANTHER" id="PTHR43004">
    <property type="entry name" value="TRK SYSTEM POTASSIUM UPTAKE PROTEIN"/>
    <property type="match status" value="1"/>
</dbReference>
<keyword evidence="5" id="KW-0503">Monooxygenase</keyword>
<feature type="domain" description="FAD-binding" evidence="4">
    <location>
        <begin position="7"/>
        <end position="365"/>
    </location>
</feature>
<keyword evidence="2" id="KW-0285">Flavoprotein</keyword>
<proteinExistence type="predicted"/>
<dbReference type="Gene3D" id="3.30.70.2450">
    <property type="match status" value="1"/>
</dbReference>
<protein>
    <submittedName>
        <fullName evidence="5">FAD-dependent monooxygenase</fullName>
    </submittedName>
</protein>
<name>A0ABW4VIV5_9MICO</name>
<dbReference type="EMBL" id="JBHUHF010000001">
    <property type="protein sequence ID" value="MFD2028692.1"/>
    <property type="molecule type" value="Genomic_DNA"/>
</dbReference>
<dbReference type="PANTHER" id="PTHR43004:SF19">
    <property type="entry name" value="BINDING MONOOXYGENASE, PUTATIVE (JCVI)-RELATED"/>
    <property type="match status" value="1"/>
</dbReference>
<keyword evidence="5" id="KW-0560">Oxidoreductase</keyword>
<organism evidence="5 6">
    <name type="scientific">Promicromonospora aerolata</name>
    <dbReference type="NCBI Taxonomy" id="195749"/>
    <lineage>
        <taxon>Bacteria</taxon>
        <taxon>Bacillati</taxon>
        <taxon>Actinomycetota</taxon>
        <taxon>Actinomycetes</taxon>
        <taxon>Micrococcales</taxon>
        <taxon>Promicromonosporaceae</taxon>
        <taxon>Promicromonospora</taxon>
    </lineage>
</organism>
<sequence>MAADEVTDVLVVGAGPTGLALACGLRLHGIGVRVVDRAPAPATTSRANFVHARGSEVLDRLGALGDLPRRSVRAMRITTYLGDRPMMRIRFGDPGLRTAAPPMVVSQALVERELRRRLAELGVTPEWGAPFEGLVQDGDGVRAELGDGRAVRARWVVGCDGTGSAVRGAVGIDAPGVRLSERFLLADLHLDWDLDRTGTSGWVHPTGMLGAMPMPDDGGRADLWRLIAYDPRSAALETSPDTGERRAADAYGRRSRLTEEQILDRFRTILPERTGHDTRILDAEWLSEFTIHRRLADRYRHGRVLIAGDAAHAHAPFGGQGMLTGLGDAENLAWKLALVARDRASDALLDTYADERRPLATEVLRGTANVTRVNVARSPVGRFLRDQVLIRLFNLRWVQRWATFTTSQLWVSYRSGPLGVGPAERVAARLGRRPCAGDRVPNLDCAHLDGRPTRLYAELGGRWALLVPPSGTASPPSGTASPADDVAADGVEPTWLARSDGVAEAWLVRPDGHLAWRGADPAASAPWLAGLLRTGRIR</sequence>
<keyword evidence="6" id="KW-1185">Reference proteome</keyword>
<evidence type="ECO:0000256" key="2">
    <source>
        <dbReference type="ARBA" id="ARBA00022630"/>
    </source>
</evidence>
<gene>
    <name evidence="5" type="ORF">ACFSL2_24620</name>
</gene>
<reference evidence="6" key="1">
    <citation type="journal article" date="2019" name="Int. J. Syst. Evol. Microbiol.">
        <title>The Global Catalogue of Microorganisms (GCM) 10K type strain sequencing project: providing services to taxonomists for standard genome sequencing and annotation.</title>
        <authorList>
            <consortium name="The Broad Institute Genomics Platform"/>
            <consortium name="The Broad Institute Genome Sequencing Center for Infectious Disease"/>
            <person name="Wu L."/>
            <person name="Ma J."/>
        </authorList>
    </citation>
    <scope>NUCLEOTIDE SEQUENCE [LARGE SCALE GENOMIC DNA]</scope>
    <source>
        <strain evidence="6">CCM 7043</strain>
    </source>
</reference>
<evidence type="ECO:0000313" key="5">
    <source>
        <dbReference type="EMBL" id="MFD2028692.1"/>
    </source>
</evidence>
<dbReference type="GO" id="GO:0004497">
    <property type="term" value="F:monooxygenase activity"/>
    <property type="evidence" value="ECO:0007669"/>
    <property type="project" value="UniProtKB-KW"/>
</dbReference>
<dbReference type="InterPro" id="IPR002938">
    <property type="entry name" value="FAD-bd"/>
</dbReference>
<dbReference type="SUPFAM" id="SSF51905">
    <property type="entry name" value="FAD/NAD(P)-binding domain"/>
    <property type="match status" value="1"/>
</dbReference>
<dbReference type="Pfam" id="PF21274">
    <property type="entry name" value="Rng_hyd_C"/>
    <property type="match status" value="1"/>
</dbReference>
<dbReference type="InterPro" id="IPR036188">
    <property type="entry name" value="FAD/NAD-bd_sf"/>
</dbReference>
<evidence type="ECO:0000313" key="6">
    <source>
        <dbReference type="Proteomes" id="UP001597338"/>
    </source>
</evidence>
<dbReference type="Proteomes" id="UP001597338">
    <property type="component" value="Unassembled WGS sequence"/>
</dbReference>
<evidence type="ECO:0000256" key="3">
    <source>
        <dbReference type="ARBA" id="ARBA00022827"/>
    </source>
</evidence>
<evidence type="ECO:0000256" key="1">
    <source>
        <dbReference type="ARBA" id="ARBA00001974"/>
    </source>
</evidence>